<dbReference type="SMART" id="SM01163">
    <property type="entry name" value="DUF1785"/>
    <property type="match status" value="1"/>
</dbReference>
<dbReference type="PANTHER" id="PTHR22891">
    <property type="entry name" value="EUKARYOTIC TRANSLATION INITIATION FACTOR 2C"/>
    <property type="match status" value="1"/>
</dbReference>
<dbReference type="AlphaFoldDB" id="A0A9N9AI20"/>
<dbReference type="Pfam" id="PF08699">
    <property type="entry name" value="ArgoL1"/>
    <property type="match status" value="1"/>
</dbReference>
<dbReference type="SUPFAM" id="SSF101690">
    <property type="entry name" value="PAZ domain"/>
    <property type="match status" value="1"/>
</dbReference>
<organism evidence="2 3">
    <name type="scientific">Acaulospora morrowiae</name>
    <dbReference type="NCBI Taxonomy" id="94023"/>
    <lineage>
        <taxon>Eukaryota</taxon>
        <taxon>Fungi</taxon>
        <taxon>Fungi incertae sedis</taxon>
        <taxon>Mucoromycota</taxon>
        <taxon>Glomeromycotina</taxon>
        <taxon>Glomeromycetes</taxon>
        <taxon>Diversisporales</taxon>
        <taxon>Acaulosporaceae</taxon>
        <taxon>Acaulospora</taxon>
    </lineage>
</organism>
<name>A0A9N9AI20_9GLOM</name>
<dbReference type="OrthoDB" id="10252740at2759"/>
<dbReference type="InterPro" id="IPR036085">
    <property type="entry name" value="PAZ_dom_sf"/>
</dbReference>
<sequence>MLVSLEKQFDQLNISDRDKEIKIAKKPNYGKRGRVIQLKSNYFKVSKFPKVPIYHYNFEHTPKTNKTTVECIYVRLAEENRFCNCHAVFDGNSAIYSATPLPIENERKKNQFTVKLTKSNGKAVKVGTYNVTIRFIQLLNFDELKKHISGGNSSLSEVVKCIASLNTYINFSVRQKYLTVGRGIYPDDSREKSIILSGGFELKKGFCHSLRAGENCLAINVDVCASVFYLGGKILDVACTILGKHSKDEFHRGMTATEIMTLLKAWVKIRSLHREQRKPVNIVKDLTKESASRIIFYYEKEKRKISIAEYFHLTYGRKLEFEELPCVAVNQDVFLPLEVCEILKGQRFGGTLADTTLADMIRHTCIKPKERFNRISYSVKEVFQYQRDPFLKSINMNVESCN</sequence>
<evidence type="ECO:0000259" key="1">
    <source>
        <dbReference type="PROSITE" id="PS50821"/>
    </source>
</evidence>
<evidence type="ECO:0000313" key="3">
    <source>
        <dbReference type="Proteomes" id="UP000789342"/>
    </source>
</evidence>
<comment type="caution">
    <text evidence="2">The sequence shown here is derived from an EMBL/GenBank/DDBJ whole genome shotgun (WGS) entry which is preliminary data.</text>
</comment>
<protein>
    <submittedName>
        <fullName evidence="2">10313_t:CDS:1</fullName>
    </submittedName>
</protein>
<dbReference type="CDD" id="cd02846">
    <property type="entry name" value="PAZ_argonaute_like"/>
    <property type="match status" value="1"/>
</dbReference>
<dbReference type="Proteomes" id="UP000789342">
    <property type="component" value="Unassembled WGS sequence"/>
</dbReference>
<dbReference type="InterPro" id="IPR014811">
    <property type="entry name" value="ArgoL1"/>
</dbReference>
<dbReference type="Pfam" id="PF16486">
    <property type="entry name" value="ArgoN"/>
    <property type="match status" value="1"/>
</dbReference>
<reference evidence="2" key="1">
    <citation type="submission" date="2021-06" db="EMBL/GenBank/DDBJ databases">
        <authorList>
            <person name="Kallberg Y."/>
            <person name="Tangrot J."/>
            <person name="Rosling A."/>
        </authorList>
    </citation>
    <scope>NUCLEOTIDE SEQUENCE</scope>
    <source>
        <strain evidence="2">CL551</strain>
    </source>
</reference>
<feature type="non-terminal residue" evidence="2">
    <location>
        <position position="1"/>
    </location>
</feature>
<dbReference type="Gene3D" id="2.170.260.10">
    <property type="entry name" value="paz domain"/>
    <property type="match status" value="1"/>
</dbReference>
<evidence type="ECO:0000313" key="2">
    <source>
        <dbReference type="EMBL" id="CAG8531678.1"/>
    </source>
</evidence>
<dbReference type="Pfam" id="PF02170">
    <property type="entry name" value="PAZ"/>
    <property type="match status" value="1"/>
</dbReference>
<feature type="domain" description="PAZ" evidence="1">
    <location>
        <begin position="233"/>
        <end position="344"/>
    </location>
</feature>
<dbReference type="InterPro" id="IPR003100">
    <property type="entry name" value="PAZ_dom"/>
</dbReference>
<dbReference type="GO" id="GO:0003723">
    <property type="term" value="F:RNA binding"/>
    <property type="evidence" value="ECO:0007669"/>
    <property type="project" value="InterPro"/>
</dbReference>
<gene>
    <name evidence="2" type="ORF">AMORRO_LOCUS4701</name>
</gene>
<keyword evidence="3" id="KW-1185">Reference proteome</keyword>
<dbReference type="EMBL" id="CAJVPV010002626">
    <property type="protein sequence ID" value="CAG8531678.1"/>
    <property type="molecule type" value="Genomic_DNA"/>
</dbReference>
<accession>A0A9N9AI20</accession>
<dbReference type="InterPro" id="IPR032474">
    <property type="entry name" value="Argonaute_N"/>
</dbReference>
<proteinExistence type="predicted"/>
<dbReference type="PROSITE" id="PS50821">
    <property type="entry name" value="PAZ"/>
    <property type="match status" value="1"/>
</dbReference>